<keyword evidence="1" id="KW-1133">Transmembrane helix</keyword>
<feature type="transmembrane region" description="Helical" evidence="1">
    <location>
        <begin position="12"/>
        <end position="33"/>
    </location>
</feature>
<dbReference type="Proteomes" id="UP000257109">
    <property type="component" value="Unassembled WGS sequence"/>
</dbReference>
<dbReference type="AlphaFoldDB" id="A0A371FQR9"/>
<sequence length="94" mass="10754">MLRPPKLMILKLLWILLDPIFFVCLVCLKLSLVTRGVIFAIRPCLPCLRSMGWCIGGLLLIIPKPMGRLRCLIETSSKFCKRWQIPIERIGVSC</sequence>
<keyword evidence="1" id="KW-0812">Transmembrane</keyword>
<gene>
    <name evidence="2" type="ORF">CR513_38743</name>
</gene>
<accession>A0A371FQR9</accession>
<keyword evidence="3" id="KW-1185">Reference proteome</keyword>
<reference evidence="2" key="1">
    <citation type="submission" date="2018-05" db="EMBL/GenBank/DDBJ databases">
        <title>Draft genome of Mucuna pruriens seed.</title>
        <authorList>
            <person name="Nnadi N.E."/>
            <person name="Vos R."/>
            <person name="Hasami M.H."/>
            <person name="Devisetty U.K."/>
            <person name="Aguiy J.C."/>
        </authorList>
    </citation>
    <scope>NUCLEOTIDE SEQUENCE [LARGE SCALE GENOMIC DNA]</scope>
    <source>
        <strain evidence="2">JCA_2017</strain>
    </source>
</reference>
<comment type="caution">
    <text evidence="2">The sequence shown here is derived from an EMBL/GenBank/DDBJ whole genome shotgun (WGS) entry which is preliminary data.</text>
</comment>
<proteinExistence type="predicted"/>
<feature type="transmembrane region" description="Helical" evidence="1">
    <location>
        <begin position="39"/>
        <end position="62"/>
    </location>
</feature>
<evidence type="ECO:0000313" key="3">
    <source>
        <dbReference type="Proteomes" id="UP000257109"/>
    </source>
</evidence>
<dbReference type="EMBL" id="QJKJ01008143">
    <property type="protein sequence ID" value="RDX80677.1"/>
    <property type="molecule type" value="Genomic_DNA"/>
</dbReference>
<organism evidence="2 3">
    <name type="scientific">Mucuna pruriens</name>
    <name type="common">Velvet bean</name>
    <name type="synonym">Dolichos pruriens</name>
    <dbReference type="NCBI Taxonomy" id="157652"/>
    <lineage>
        <taxon>Eukaryota</taxon>
        <taxon>Viridiplantae</taxon>
        <taxon>Streptophyta</taxon>
        <taxon>Embryophyta</taxon>
        <taxon>Tracheophyta</taxon>
        <taxon>Spermatophyta</taxon>
        <taxon>Magnoliopsida</taxon>
        <taxon>eudicotyledons</taxon>
        <taxon>Gunneridae</taxon>
        <taxon>Pentapetalae</taxon>
        <taxon>rosids</taxon>
        <taxon>fabids</taxon>
        <taxon>Fabales</taxon>
        <taxon>Fabaceae</taxon>
        <taxon>Papilionoideae</taxon>
        <taxon>50 kb inversion clade</taxon>
        <taxon>NPAAA clade</taxon>
        <taxon>indigoferoid/millettioid clade</taxon>
        <taxon>Phaseoleae</taxon>
        <taxon>Mucuna</taxon>
    </lineage>
</organism>
<keyword evidence="1" id="KW-0472">Membrane</keyword>
<name>A0A371FQR9_MUCPR</name>
<evidence type="ECO:0000313" key="2">
    <source>
        <dbReference type="EMBL" id="RDX80677.1"/>
    </source>
</evidence>
<evidence type="ECO:0000256" key="1">
    <source>
        <dbReference type="SAM" id="Phobius"/>
    </source>
</evidence>
<protein>
    <submittedName>
        <fullName evidence="2">Uncharacterized protein</fullName>
    </submittedName>
</protein>